<accession>A0A5E4WR72</accession>
<evidence type="ECO:0000313" key="2">
    <source>
        <dbReference type="Proteomes" id="UP000383971"/>
    </source>
</evidence>
<dbReference type="Proteomes" id="UP000383971">
    <property type="component" value="Unassembled WGS sequence"/>
</dbReference>
<dbReference type="AlphaFoldDB" id="A0A5E4WR72"/>
<dbReference type="RefSeq" id="WP_150585975.1">
    <property type="nucleotide sequence ID" value="NZ_CABPSE010000012.1"/>
</dbReference>
<proteinExistence type="predicted"/>
<name>A0A5E4WR72_9BURK</name>
<organism evidence="1 2">
    <name type="scientific">Pandoraea communis</name>
    <dbReference type="NCBI Taxonomy" id="2508297"/>
    <lineage>
        <taxon>Bacteria</taxon>
        <taxon>Pseudomonadati</taxon>
        <taxon>Pseudomonadota</taxon>
        <taxon>Betaproteobacteria</taxon>
        <taxon>Burkholderiales</taxon>
        <taxon>Burkholderiaceae</taxon>
        <taxon>Pandoraea</taxon>
    </lineage>
</organism>
<gene>
    <name evidence="1" type="ORF">PCO31111_03440</name>
</gene>
<dbReference type="EMBL" id="CABPSE010000012">
    <property type="protein sequence ID" value="VVE26723.1"/>
    <property type="molecule type" value="Genomic_DNA"/>
</dbReference>
<reference evidence="1 2" key="1">
    <citation type="submission" date="2019-08" db="EMBL/GenBank/DDBJ databases">
        <authorList>
            <person name="Peeters C."/>
        </authorList>
    </citation>
    <scope>NUCLEOTIDE SEQUENCE [LARGE SCALE GENOMIC DNA]</scope>
    <source>
        <strain evidence="1 2">LMG 31111</strain>
    </source>
</reference>
<keyword evidence="2" id="KW-1185">Reference proteome</keyword>
<evidence type="ECO:0000313" key="1">
    <source>
        <dbReference type="EMBL" id="VVE26723.1"/>
    </source>
</evidence>
<protein>
    <submittedName>
        <fullName evidence="1">Uncharacterized protein</fullName>
    </submittedName>
</protein>
<sequence length="298" mass="32341">MIVTFPDGKQLRGDLIKSATLRSDLSPIPLTLEAEIRAGDDGLDKRLAEGQVLNVGGDALRIVKSKRIAGRSSQGQRDMEAYSVTALLDACQGAAYVRQRAIIKENASLAAIYRAAGATIKGVDADFPVPRFYCPVGDTPTFHIARVLQEEGGAVRWKNGKLQFVRLGDLFKQATVLTLPDNTSEDVESGFLERHTVPWFFSLAASGAAVFGNRDKPRAVRYSPFKDAQRLRNMTRCLVHRKTSRTTMRGNVVAGDLIAYAGGAKLAVITAAHVFGSGTDDGGQQEAYTRLWVGSLEE</sequence>